<evidence type="ECO:0000256" key="5">
    <source>
        <dbReference type="ARBA" id="ARBA00022741"/>
    </source>
</evidence>
<dbReference type="InterPro" id="IPR032859">
    <property type="entry name" value="KH_dom-like"/>
</dbReference>
<evidence type="ECO:0000256" key="7">
    <source>
        <dbReference type="ARBA" id="ARBA00032345"/>
    </source>
</evidence>
<dbReference type="EMBL" id="CACRSS010000001">
    <property type="protein sequence ID" value="VYS73112.1"/>
    <property type="molecule type" value="Genomic_DNA"/>
</dbReference>
<reference evidence="12" key="1">
    <citation type="submission" date="2019-11" db="EMBL/GenBank/DDBJ databases">
        <authorList>
            <person name="Feng L."/>
        </authorList>
    </citation>
    <scope>NUCLEOTIDE SEQUENCE</scope>
    <source>
        <strain evidence="12">AMuciniphilaLFYP55</strain>
    </source>
</reference>
<evidence type="ECO:0000256" key="4">
    <source>
        <dbReference type="ARBA" id="ARBA00022737"/>
    </source>
</evidence>
<dbReference type="PROSITE" id="PS51712">
    <property type="entry name" value="G_ENGA"/>
    <property type="match status" value="2"/>
</dbReference>
<organism evidence="12">
    <name type="scientific">Akkermansia muciniphila</name>
    <dbReference type="NCBI Taxonomy" id="239935"/>
    <lineage>
        <taxon>Bacteria</taxon>
        <taxon>Pseudomonadati</taxon>
        <taxon>Verrucomicrobiota</taxon>
        <taxon>Verrucomicrobiia</taxon>
        <taxon>Verrucomicrobiales</taxon>
        <taxon>Akkermansiaceae</taxon>
        <taxon>Akkermansia</taxon>
    </lineage>
</organism>
<keyword evidence="6 8" id="KW-0342">GTP-binding</keyword>
<keyword evidence="5 8" id="KW-0547">Nucleotide-binding</keyword>
<dbReference type="PANTHER" id="PTHR43834">
    <property type="entry name" value="GTPASE DER"/>
    <property type="match status" value="1"/>
</dbReference>
<dbReference type="HAMAP" id="MF_00195">
    <property type="entry name" value="GTPase_Der"/>
    <property type="match status" value="1"/>
</dbReference>
<keyword evidence="4 10" id="KW-0677">Repeat</keyword>
<evidence type="ECO:0000256" key="8">
    <source>
        <dbReference type="HAMAP-Rule" id="MF_00195"/>
    </source>
</evidence>
<dbReference type="GO" id="GO:0042254">
    <property type="term" value="P:ribosome biogenesis"/>
    <property type="evidence" value="ECO:0007669"/>
    <property type="project" value="UniProtKB-KW"/>
</dbReference>
<evidence type="ECO:0000256" key="10">
    <source>
        <dbReference type="RuleBase" id="RU004481"/>
    </source>
</evidence>
<dbReference type="Pfam" id="PF01926">
    <property type="entry name" value="MMR_HSR1"/>
    <property type="match status" value="2"/>
</dbReference>
<comment type="similarity">
    <text evidence="1 8 9 10">Belongs to the TRAFAC class TrmE-Era-EngA-EngB-Septin-like GTPase superfamily. EngA (Der) GTPase family.</text>
</comment>
<dbReference type="Gene3D" id="3.30.300.20">
    <property type="match status" value="1"/>
</dbReference>
<evidence type="ECO:0000256" key="9">
    <source>
        <dbReference type="PROSITE-ProRule" id="PRU01049"/>
    </source>
</evidence>
<dbReference type="NCBIfam" id="TIGR00231">
    <property type="entry name" value="small_GTP"/>
    <property type="match status" value="2"/>
</dbReference>
<feature type="binding site" evidence="8">
    <location>
        <begin position="246"/>
        <end position="250"/>
    </location>
    <ligand>
        <name>GTP</name>
        <dbReference type="ChEBI" id="CHEBI:37565"/>
        <label>2</label>
    </ligand>
</feature>
<feature type="binding site" evidence="8">
    <location>
        <begin position="311"/>
        <end position="314"/>
    </location>
    <ligand>
        <name>GTP</name>
        <dbReference type="ChEBI" id="CHEBI:37565"/>
        <label>2</label>
    </ligand>
</feature>
<evidence type="ECO:0000256" key="1">
    <source>
        <dbReference type="ARBA" id="ARBA00008279"/>
    </source>
</evidence>
<protein>
    <recommendedName>
        <fullName evidence="2 8">GTPase Der</fullName>
    </recommendedName>
    <alternativeName>
        <fullName evidence="7 8">GTP-binding protein EngA</fullName>
    </alternativeName>
</protein>
<dbReference type="GO" id="GO:0005525">
    <property type="term" value="F:GTP binding"/>
    <property type="evidence" value="ECO:0007669"/>
    <property type="project" value="UniProtKB-UniRule"/>
</dbReference>
<dbReference type="InterPro" id="IPR005225">
    <property type="entry name" value="Small_GTP-bd"/>
</dbReference>
<comment type="subunit">
    <text evidence="8">Associates with the 50S ribosomal subunit.</text>
</comment>
<dbReference type="InterPro" id="IPR015946">
    <property type="entry name" value="KH_dom-like_a/b"/>
</dbReference>
<name>A0A6N2QWY6_9BACT</name>
<feature type="binding site" evidence="8">
    <location>
        <begin position="199"/>
        <end position="206"/>
    </location>
    <ligand>
        <name>GTP</name>
        <dbReference type="ChEBI" id="CHEBI:37565"/>
        <label>2</label>
    </ligand>
</feature>
<comment type="function">
    <text evidence="8 10">GTPase that plays an essential role in the late steps of ribosome biogenesis.</text>
</comment>
<dbReference type="Pfam" id="PF14714">
    <property type="entry name" value="KH_dom-like"/>
    <property type="match status" value="1"/>
</dbReference>
<dbReference type="SMART" id="SM00173">
    <property type="entry name" value="RAS"/>
    <property type="match status" value="1"/>
</dbReference>
<dbReference type="InterPro" id="IPR031166">
    <property type="entry name" value="G_ENGA"/>
</dbReference>
<feature type="domain" description="EngA-type G" evidence="11">
    <location>
        <begin position="193"/>
        <end position="371"/>
    </location>
</feature>
<keyword evidence="3 8" id="KW-0690">Ribosome biogenesis</keyword>
<dbReference type="InterPro" id="IPR027417">
    <property type="entry name" value="P-loop_NTPase"/>
</dbReference>
<dbReference type="PANTHER" id="PTHR43834:SF6">
    <property type="entry name" value="GTPASE DER"/>
    <property type="match status" value="1"/>
</dbReference>
<dbReference type="SUPFAM" id="SSF52540">
    <property type="entry name" value="P-loop containing nucleoside triphosphate hydrolases"/>
    <property type="match status" value="2"/>
</dbReference>
<dbReference type="AlphaFoldDB" id="A0A6N2QWY6"/>
<sequence length="467" mass="51866">MARMQHVPTIAIVGRPNVGKSAIFNRMAGRRIAIVHDEPGVTRDRLSAPCKITDRACKIMDTGGIGARLTDGFAEQVAAEADIAMKTADLILFVLDCRDHLTPIDQSIADHLRKSDVPVILLLNKADHEKQDLNLGEFAGLGFDDHIFLSAAHGRGFSELASRLDDFLKQEGAPLKEELEEEPEEGEDAAPPIKVAVVGRPNAGKSSLVNAILRDKRTIVSDVAGTTRDAIDVPYLHDGQPYVLIDTAGMRPRSRRDTSVEVFSAMRSEKAIRRADICLLVIDIAAGITQQDRRIAGIIAEEGKPCIIIVNKFDLFHPNAPRKDRMAEVEEQVRRELFFINYAPFIATSAKKAEGVEIIFKVITRIRRESRNLPTTGQLNRLIQLAQQMNPPGTASGSTRRLKIYYVTTAVDPKYNTIPVPRYVLFVNDKNLLTDSYSQYLRNKIREAYPAPGIPVIFSARSRVRND</sequence>
<feature type="binding site" evidence="8">
    <location>
        <begin position="14"/>
        <end position="21"/>
    </location>
    <ligand>
        <name>GTP</name>
        <dbReference type="ChEBI" id="CHEBI:37565"/>
        <label>1</label>
    </ligand>
</feature>
<proteinExistence type="inferred from homology"/>
<dbReference type="CDD" id="cd01894">
    <property type="entry name" value="EngA1"/>
    <property type="match status" value="1"/>
</dbReference>
<evidence type="ECO:0000313" key="12">
    <source>
        <dbReference type="EMBL" id="VYS73112.1"/>
    </source>
</evidence>
<gene>
    <name evidence="8 12" type="primary">der</name>
    <name evidence="12" type="ORF">AMLFYP55_00063</name>
</gene>
<evidence type="ECO:0000256" key="3">
    <source>
        <dbReference type="ARBA" id="ARBA00022517"/>
    </source>
</evidence>
<dbReference type="InterPro" id="IPR016484">
    <property type="entry name" value="GTPase_Der"/>
</dbReference>
<feature type="binding site" evidence="8">
    <location>
        <begin position="124"/>
        <end position="127"/>
    </location>
    <ligand>
        <name>GTP</name>
        <dbReference type="ChEBI" id="CHEBI:37565"/>
        <label>1</label>
    </ligand>
</feature>
<dbReference type="GO" id="GO:0043022">
    <property type="term" value="F:ribosome binding"/>
    <property type="evidence" value="ECO:0007669"/>
    <property type="project" value="TreeGrafter"/>
</dbReference>
<evidence type="ECO:0000256" key="6">
    <source>
        <dbReference type="ARBA" id="ARBA00023134"/>
    </source>
</evidence>
<evidence type="ECO:0000256" key="2">
    <source>
        <dbReference type="ARBA" id="ARBA00020953"/>
    </source>
</evidence>
<evidence type="ECO:0000259" key="11">
    <source>
        <dbReference type="PROSITE" id="PS51712"/>
    </source>
</evidence>
<dbReference type="PIRSF" id="PIRSF006485">
    <property type="entry name" value="GTP-binding_EngA"/>
    <property type="match status" value="1"/>
</dbReference>
<feature type="binding site" evidence="8">
    <location>
        <begin position="61"/>
        <end position="65"/>
    </location>
    <ligand>
        <name>GTP</name>
        <dbReference type="ChEBI" id="CHEBI:37565"/>
        <label>1</label>
    </ligand>
</feature>
<dbReference type="NCBIfam" id="TIGR03594">
    <property type="entry name" value="GTPase_EngA"/>
    <property type="match status" value="1"/>
</dbReference>
<dbReference type="InterPro" id="IPR006073">
    <property type="entry name" value="GTP-bd"/>
</dbReference>
<dbReference type="Gene3D" id="3.40.50.300">
    <property type="entry name" value="P-loop containing nucleotide triphosphate hydrolases"/>
    <property type="match status" value="2"/>
</dbReference>
<feature type="domain" description="EngA-type G" evidence="11">
    <location>
        <begin position="8"/>
        <end position="172"/>
    </location>
</feature>
<accession>A0A6N2QWY6</accession>
<dbReference type="FunFam" id="3.40.50.300:FF:000040">
    <property type="entry name" value="GTPase Der"/>
    <property type="match status" value="1"/>
</dbReference>
<dbReference type="CDD" id="cd01895">
    <property type="entry name" value="EngA2"/>
    <property type="match status" value="1"/>
</dbReference>
<dbReference type="PRINTS" id="PR00449">
    <property type="entry name" value="RASTRNSFRMNG"/>
</dbReference>